<proteinExistence type="predicted"/>
<accession>V9SDK1</accession>
<name>V9SDK1_9VIRU</name>
<organism evidence="1 2">
    <name type="scientific">Tunisvirus fontaine2</name>
    <dbReference type="NCBI Taxonomy" id="1421067"/>
    <lineage>
        <taxon>Viruses</taxon>
        <taxon>Varidnaviria</taxon>
        <taxon>Bamfordvirae</taxon>
        <taxon>Nucleocytoviricota</taxon>
        <taxon>Megaviricetes</taxon>
        <taxon>Pimascovirales</taxon>
        <taxon>Pimascovirales incertae sedis</taxon>
        <taxon>Marseilleviridae</taxon>
        <taxon>Losannavirus</taxon>
        <taxon>Losannavirus tunisense</taxon>
    </lineage>
</organism>
<evidence type="ECO:0000313" key="1">
    <source>
        <dbReference type="EMBL" id="AHC54973.1"/>
    </source>
</evidence>
<keyword evidence="2" id="KW-1185">Reference proteome</keyword>
<evidence type="ECO:0000313" key="2">
    <source>
        <dbReference type="Proteomes" id="UP000232615"/>
    </source>
</evidence>
<gene>
    <name evidence="1" type="ORF">TNS_ORF255</name>
</gene>
<sequence length="139" mass="15947">MEPERIDIMNCPFCGNRVVYQDFVEHLKVHKNEGLEDAIFSCGPCEYTCNNIYNAMSHCSDVDHIARCAYAKTKAMGGDDDFCSMVVRAHYRAYGDHDNSFAIVGEMRNFYSEKEPEKHQKKRVPRKGKQTITKVTVTL</sequence>
<protein>
    <submittedName>
        <fullName evidence="1">Uncharacterized protein</fullName>
    </submittedName>
</protein>
<reference evidence="1 2" key="1">
    <citation type="journal article" date="2014" name="Arch. Virol.">
        <title>Complete genome sequence of Tunisvirus, a new member of the proposed family Marseilleviridae.</title>
        <authorList>
            <person name="Aherfi S."/>
            <person name="Boughalmi M."/>
            <person name="Pagnier I."/>
            <person name="Fournous G."/>
            <person name="La Scola B."/>
            <person name="Raoult D."/>
            <person name="Colson P."/>
        </authorList>
    </citation>
    <scope>NUCLEOTIDE SEQUENCE [LARGE SCALE GENOMIC DNA]</scope>
    <source>
        <strain evidence="1 2">U484</strain>
    </source>
</reference>
<dbReference type="Proteomes" id="UP000232615">
    <property type="component" value="Segment"/>
</dbReference>
<dbReference type="EMBL" id="KF483846">
    <property type="protein sequence ID" value="AHC54973.1"/>
    <property type="molecule type" value="Genomic_DNA"/>
</dbReference>